<keyword evidence="4" id="KW-1185">Reference proteome</keyword>
<organism evidence="1 3">
    <name type="scientific">Corynebacterium amycolatum</name>
    <dbReference type="NCBI Taxonomy" id="43765"/>
    <lineage>
        <taxon>Bacteria</taxon>
        <taxon>Bacillati</taxon>
        <taxon>Actinomycetota</taxon>
        <taxon>Actinomycetes</taxon>
        <taxon>Mycobacteriales</taxon>
        <taxon>Corynebacteriaceae</taxon>
        <taxon>Corynebacterium</taxon>
    </lineage>
</organism>
<name>A0AB37GJJ4_CORAY</name>
<dbReference type="EMBL" id="CP065628">
    <property type="protein sequence ID" value="QPR31567.1"/>
    <property type="molecule type" value="Genomic_DNA"/>
</dbReference>
<evidence type="ECO:0000313" key="4">
    <source>
        <dbReference type="Proteomes" id="UP000595198"/>
    </source>
</evidence>
<evidence type="ECO:0000313" key="1">
    <source>
        <dbReference type="EMBL" id="QPR31567.1"/>
    </source>
</evidence>
<dbReference type="Proteomes" id="UP000595198">
    <property type="component" value="Chromosome"/>
</dbReference>
<evidence type="ECO:0000313" key="3">
    <source>
        <dbReference type="Proteomes" id="UP000594774"/>
    </source>
</evidence>
<reference evidence="3 4" key="1">
    <citation type="submission" date="2020-12" db="EMBL/GenBank/DDBJ databases">
        <title>FDA dAtabase for Regulatory Grade micrObial Sequences (FDA-ARGOS): Supporting development and validation of Infectious Disease Dx tests.</title>
        <authorList>
            <person name="Sproer C."/>
            <person name="Gronow S."/>
            <person name="Severitt S."/>
            <person name="Schroder I."/>
            <person name="Tallon L."/>
            <person name="Sadzewicz L."/>
            <person name="Zhao X."/>
            <person name="Boylan J."/>
            <person name="Ott S."/>
            <person name="Bowen H."/>
            <person name="Vavikolanu K."/>
            <person name="Mehta A."/>
            <person name="Aluvathingal J."/>
            <person name="Nadendla S."/>
            <person name="Lowell S."/>
            <person name="Myers T."/>
            <person name="Yan Y."/>
            <person name="Sichtig H."/>
        </authorList>
    </citation>
    <scope>NUCLEOTIDE SEQUENCE [LARGE SCALE GENOMIC DNA]</scope>
    <source>
        <strain evidence="1 3">FDAARGOS_938</strain>
        <strain evidence="2 4">FDAARGOS_991</strain>
    </source>
</reference>
<protein>
    <submittedName>
        <fullName evidence="1">Uncharacterized protein</fullName>
    </submittedName>
</protein>
<proteinExistence type="predicted"/>
<gene>
    <name evidence="1" type="ORF">I6G95_03780</name>
    <name evidence="2" type="ORF">I6H48_04360</name>
</gene>
<dbReference type="AlphaFoldDB" id="A0AB37GJJ4"/>
<dbReference type="EMBL" id="CP066023">
    <property type="protein sequence ID" value="QQB83447.1"/>
    <property type="molecule type" value="Genomic_DNA"/>
</dbReference>
<dbReference type="Proteomes" id="UP000594774">
    <property type="component" value="Chromosome"/>
</dbReference>
<sequence>MHPLSNYHEWCRQIGEMNDIITDLRTAPTTDHRLILDAMRLRMQMTERRDRIGHETHNNQH</sequence>
<dbReference type="RefSeq" id="WP_070566774.1">
    <property type="nucleotide sequence ID" value="NZ_CP065628.1"/>
</dbReference>
<accession>A0AB37GJJ4</accession>
<evidence type="ECO:0000313" key="2">
    <source>
        <dbReference type="EMBL" id="QQB83447.1"/>
    </source>
</evidence>